<dbReference type="PROSITE" id="PS51318">
    <property type="entry name" value="TAT"/>
    <property type="match status" value="1"/>
</dbReference>
<dbReference type="eggNOG" id="arCOG10187">
    <property type="taxonomic scope" value="Archaea"/>
</dbReference>
<protein>
    <recommendedName>
        <fullName evidence="4">Right handed beta helix domain-containing protein</fullName>
    </recommendedName>
</protein>
<organism evidence="2 3">
    <name type="scientific">Natronolimnohabitans innermongolicus JCM 12255</name>
    <dbReference type="NCBI Taxonomy" id="1227499"/>
    <lineage>
        <taxon>Archaea</taxon>
        <taxon>Methanobacteriati</taxon>
        <taxon>Methanobacteriota</taxon>
        <taxon>Stenosarchaea group</taxon>
        <taxon>Halobacteria</taxon>
        <taxon>Halobacteriales</taxon>
        <taxon>Natrialbaceae</taxon>
        <taxon>Natronolimnohabitans</taxon>
    </lineage>
</organism>
<sequence length="810" mass="87373">MEGHSGLSDGNSAGNNGLIDRRSYLKLAGAATVAATAATAVSASDEDVEVIEADNSNYRLDDGEVFENKIIDFTNGNWMTILASGTNWTIRNVGFRGTHTHDNHAIVARDEGGNTSTIENVYLGDGCVRPSSYSSHGQCGIFVHRGHSGHLDIRNVYLEDWPNNGIYASAAAYDTPGTVRIENCFGKNNYVSSFRISDDSEVVDSVAYNDGSGRYRGRPFWGWGDQEISGCDFDGGSYGNGSSIYGRSGSRTHVEDTRHSGYSMSGSGSYSEGHGVENGGSPDLSVPDGVPTSASEAAGGESSGDNPSGSDKPEGDHDDLQHVYEFAGRDEDEATDYYFEVEEGPIKPSTANGATIDEDFMWVSDDGARAAGRISDDHHAWEFDTDIVDATVDGSADVTINGVQSHLDRYPLDGATGDGWKGDMPWHGDHPELQHTYQFVAEGEDEPTDYYFEVEEGPIEPSTYRDAEIEDEYMWVSDDGHRAAGRVVDGTHAWEFDTDLIDVTIEGPAYPLINDVDSYPSRYPLEGATGDDWKGDMPWHDDGYDHTILIDGVGTSGGSRYEFAVGGSVRKSTDEGATIDDEDVIDSGTVTGSVAGWRDAFRFTGDLEELTVDGPAHVYLDGERVDPSDYGEDLPHTLTVVGDESQASYEITVDGTIDRLPGEALPDAVDLSDDILTGIVEDDVQRYRFSGGISDITFVDGSADVYVDDEPVDPDEYGETELLPHAIVIDGTDADGETTYSFEIDGDVLVANYRDATVDEGDVIEGTSVSGSVDGSRDAYWFDGDIADFTLAGDANVDVEYNARSEYSSH</sequence>
<dbReference type="InterPro" id="IPR011050">
    <property type="entry name" value="Pectin_lyase_fold/virulence"/>
</dbReference>
<dbReference type="SUPFAM" id="SSF51126">
    <property type="entry name" value="Pectin lyase-like"/>
    <property type="match status" value="1"/>
</dbReference>
<proteinExistence type="predicted"/>
<dbReference type="InterPro" id="IPR006311">
    <property type="entry name" value="TAT_signal"/>
</dbReference>
<evidence type="ECO:0000313" key="3">
    <source>
        <dbReference type="Proteomes" id="UP000011602"/>
    </source>
</evidence>
<evidence type="ECO:0000256" key="1">
    <source>
        <dbReference type="SAM" id="MobiDB-lite"/>
    </source>
</evidence>
<dbReference type="STRING" id="1227499.C493_21211"/>
<keyword evidence="3" id="KW-1185">Reference proteome</keyword>
<comment type="caution">
    <text evidence="2">The sequence shown here is derived from an EMBL/GenBank/DDBJ whole genome shotgun (WGS) entry which is preliminary data.</text>
</comment>
<evidence type="ECO:0008006" key="4">
    <source>
        <dbReference type="Google" id="ProtNLM"/>
    </source>
</evidence>
<evidence type="ECO:0000313" key="2">
    <source>
        <dbReference type="EMBL" id="ELY48957.1"/>
    </source>
</evidence>
<name>L9WHW4_9EURY</name>
<dbReference type="PATRIC" id="fig|1227499.3.peg.4351"/>
<dbReference type="AlphaFoldDB" id="L9WHW4"/>
<gene>
    <name evidence="2" type="ORF">C493_21211</name>
</gene>
<feature type="compositionally biased region" description="Low complexity" evidence="1">
    <location>
        <begin position="260"/>
        <end position="273"/>
    </location>
</feature>
<accession>L9WHW4</accession>
<reference evidence="2 3" key="1">
    <citation type="journal article" date="2014" name="PLoS Genet.">
        <title>Phylogenetically driven sequencing of extremely halophilic archaea reveals strategies for static and dynamic osmo-response.</title>
        <authorList>
            <person name="Becker E.A."/>
            <person name="Seitzer P.M."/>
            <person name="Tritt A."/>
            <person name="Larsen D."/>
            <person name="Krusor M."/>
            <person name="Yao A.I."/>
            <person name="Wu D."/>
            <person name="Madern D."/>
            <person name="Eisen J.A."/>
            <person name="Darling A.E."/>
            <person name="Facciotti M.T."/>
        </authorList>
    </citation>
    <scope>NUCLEOTIDE SEQUENCE [LARGE SCALE GENOMIC DNA]</scope>
    <source>
        <strain evidence="2 3">JCM 12255</strain>
    </source>
</reference>
<feature type="region of interest" description="Disordered" evidence="1">
    <location>
        <begin position="244"/>
        <end position="318"/>
    </location>
</feature>
<dbReference type="Proteomes" id="UP000011602">
    <property type="component" value="Unassembled WGS sequence"/>
</dbReference>
<feature type="compositionally biased region" description="Low complexity" evidence="1">
    <location>
        <begin position="293"/>
        <end position="304"/>
    </location>
</feature>
<dbReference type="EMBL" id="AOHZ01000106">
    <property type="protein sequence ID" value="ELY48957.1"/>
    <property type="molecule type" value="Genomic_DNA"/>
</dbReference>